<reference evidence="2 3" key="1">
    <citation type="journal article" date="2011" name="J. Bacteriol.">
        <title>Genome sequence of Chthoniobacter flavus Ellin428, an aerobic heterotrophic soil bacterium.</title>
        <authorList>
            <person name="Kant R."/>
            <person name="van Passel M.W."/>
            <person name="Palva A."/>
            <person name="Lucas S."/>
            <person name="Lapidus A."/>
            <person name="Glavina Del Rio T."/>
            <person name="Dalin E."/>
            <person name="Tice H."/>
            <person name="Bruce D."/>
            <person name="Goodwin L."/>
            <person name="Pitluck S."/>
            <person name="Larimer F.W."/>
            <person name="Land M.L."/>
            <person name="Hauser L."/>
            <person name="Sangwan P."/>
            <person name="de Vos W.M."/>
            <person name="Janssen P.H."/>
            <person name="Smidt H."/>
        </authorList>
    </citation>
    <scope>NUCLEOTIDE SEQUENCE [LARGE SCALE GENOMIC DNA]</scope>
    <source>
        <strain evidence="2 3">Ellin428</strain>
    </source>
</reference>
<dbReference type="EMBL" id="ABVL01000028">
    <property type="protein sequence ID" value="EDY16782.1"/>
    <property type="molecule type" value="Genomic_DNA"/>
</dbReference>
<keyword evidence="1" id="KW-0732">Signal</keyword>
<protein>
    <submittedName>
        <fullName evidence="2">ABC-type Fe3+ transport system periplasmic component-like protein</fullName>
    </submittedName>
</protein>
<evidence type="ECO:0000256" key="1">
    <source>
        <dbReference type="ARBA" id="ARBA00022729"/>
    </source>
</evidence>
<comment type="caution">
    <text evidence="2">The sequence shown here is derived from an EMBL/GenBank/DDBJ whole genome shotgun (WGS) entry which is preliminary data.</text>
</comment>
<dbReference type="eggNOG" id="COG1840">
    <property type="taxonomic scope" value="Bacteria"/>
</dbReference>
<dbReference type="AlphaFoldDB" id="B4D9W8"/>
<evidence type="ECO:0000313" key="3">
    <source>
        <dbReference type="Proteomes" id="UP000005824"/>
    </source>
</evidence>
<dbReference type="RefSeq" id="WP_006983066.1">
    <property type="nucleotide sequence ID" value="NZ_ABVL01000028.1"/>
</dbReference>
<dbReference type="Proteomes" id="UP000005824">
    <property type="component" value="Unassembled WGS sequence"/>
</dbReference>
<name>B4D9W8_9BACT</name>
<accession>B4D9W8</accession>
<dbReference type="Pfam" id="PF13343">
    <property type="entry name" value="SBP_bac_6"/>
    <property type="match status" value="1"/>
</dbReference>
<dbReference type="PANTHER" id="PTHR30006:SF24">
    <property type="entry name" value="SLL0237 PROTEIN"/>
    <property type="match status" value="1"/>
</dbReference>
<dbReference type="PANTHER" id="PTHR30006">
    <property type="entry name" value="THIAMINE-BINDING PERIPLASMIC PROTEIN-RELATED"/>
    <property type="match status" value="1"/>
</dbReference>
<keyword evidence="3" id="KW-1185">Reference proteome</keyword>
<sequence>MARQLPLLLALICVLVGPILLRPKGEGILLAGERTVVIITPNNESIRSEYGRAFEDWYRAKHGQRVHVDWRIPGGTSEIGRYIDAEFIASFQNYWLGALHRPWSKLVESSFSNRKVTLGPDPAKDTPEQQARRAFLDSQIGSKLDLFFGGGAYDSQQAAGKGFLVDCGFLKEHPEMFGDGPGQIPKVVSGEPYWDPQGRWIGTVISSFGICYNPETLQRLGIAQPPKRWADLTSPQYFHAIALANPTQSGSVNKTFEMVIQQQIQERLGGRKVTPEEEQAAVREGWVAGMRLLMKIGANARYFTDSSTKIALDVAAGEAAAGMTIDFYGRFQNEAVRQPDGSSRLQYVNAEGGTSFGVDPIGLFRGAPNREVAKEFIAFLMSPEGQKLWNWKVGTPGGPKHYALRRLPILPAMYAPKYREFRSDPDVDPYAQAREFVYHDQWTAALFRQIAFIFRVMCIDSHEELQHAWEALQVAQFPPEATRAFEDVSVVDYAAATGRIRESLGGPDRIHEVQLAKELADHFRAQYIRVAELARAGR</sequence>
<proteinExistence type="predicted"/>
<organism evidence="2 3">
    <name type="scientific">Chthoniobacter flavus Ellin428</name>
    <dbReference type="NCBI Taxonomy" id="497964"/>
    <lineage>
        <taxon>Bacteria</taxon>
        <taxon>Pseudomonadati</taxon>
        <taxon>Verrucomicrobiota</taxon>
        <taxon>Spartobacteria</taxon>
        <taxon>Chthoniobacterales</taxon>
        <taxon>Chthoniobacteraceae</taxon>
        <taxon>Chthoniobacter</taxon>
    </lineage>
</organism>
<evidence type="ECO:0000313" key="2">
    <source>
        <dbReference type="EMBL" id="EDY16782.1"/>
    </source>
</evidence>
<dbReference type="STRING" id="497964.CfE428DRAFT_5745"/>
<dbReference type="InParanoid" id="B4D9W8"/>
<dbReference type="Gene3D" id="3.40.190.10">
    <property type="entry name" value="Periplasmic binding protein-like II"/>
    <property type="match status" value="1"/>
</dbReference>
<dbReference type="SUPFAM" id="SSF53850">
    <property type="entry name" value="Periplasmic binding protein-like II"/>
    <property type="match status" value="1"/>
</dbReference>
<gene>
    <name evidence="2" type="ORF">CfE428DRAFT_5745</name>
</gene>